<dbReference type="EMBL" id="JUFZ01000134">
    <property type="protein sequence ID" value="KIC05950.1"/>
    <property type="molecule type" value="Genomic_DNA"/>
</dbReference>
<gene>
    <name evidence="1" type="ORF">MCC93_25890</name>
</gene>
<evidence type="ECO:0000313" key="1">
    <source>
        <dbReference type="EMBL" id="KIC05950.1"/>
    </source>
</evidence>
<evidence type="ECO:0000313" key="2">
    <source>
        <dbReference type="Proteomes" id="UP000031390"/>
    </source>
</evidence>
<dbReference type="AlphaFoldDB" id="A0A0C1GH10"/>
<sequence>MISIKANSAVNNHIGKGRLKTGFYLRKPVFRRPFVIFLKYSFPYNSDFPAPILPPAP</sequence>
<organism evidence="1 2">
    <name type="scientific">Morococcus cerebrosus</name>
    <dbReference type="NCBI Taxonomy" id="1056807"/>
    <lineage>
        <taxon>Bacteria</taxon>
        <taxon>Pseudomonadati</taxon>
        <taxon>Pseudomonadota</taxon>
        <taxon>Betaproteobacteria</taxon>
        <taxon>Neisseriales</taxon>
        <taxon>Neisseriaceae</taxon>
        <taxon>Morococcus</taxon>
    </lineage>
</organism>
<name>A0A0C1GH10_9NEIS</name>
<reference evidence="1 2" key="1">
    <citation type="submission" date="2014-12" db="EMBL/GenBank/DDBJ databases">
        <title>Genome sequence of Morococcus cerebrosus.</title>
        <authorList>
            <person name="Shin S.-K."/>
            <person name="Yi H."/>
        </authorList>
    </citation>
    <scope>NUCLEOTIDE SEQUENCE [LARGE SCALE GENOMIC DNA]</scope>
    <source>
        <strain evidence="1 2">CIP 81.93</strain>
    </source>
</reference>
<dbReference type="Proteomes" id="UP000031390">
    <property type="component" value="Unassembled WGS sequence"/>
</dbReference>
<comment type="caution">
    <text evidence="1">The sequence shown here is derived from an EMBL/GenBank/DDBJ whole genome shotgun (WGS) entry which is preliminary data.</text>
</comment>
<protein>
    <submittedName>
        <fullName evidence="1">Uncharacterized protein</fullName>
    </submittedName>
</protein>
<proteinExistence type="predicted"/>
<accession>A0A0C1GH10</accession>